<sequence length="346" mass="39323">MECYKGEAFRAKELAEKKVLEKDFAGARVSALKAQNLFPGLNGLSELLDVINIYVNFEKTTNGEVDWYAVLGVDDEKLRRYCAKIATSVHPDYNHSCGANGAFRIIMQAWSMFADHAKRATYDRRRRRLAMVTSRNVFRKYHATSKVQLTSTPPQPPMLCLPGRNTFWTKCSWCNMQFQYSTVYLHKLLICVRCHSSFWATEERSVCGQAFPSYPSSEAKFFPTPSLMRETPPVMFPELNVISCPNICDRASNGSATVPSSAQANAKALNRKRRVDEWKLSIDRKRRMMTQIRVTSTAGTSSKRNDKTKTSKQKLSHSDVHNVLIGKAVLEIKKKLDEWKATNDEG</sequence>
<dbReference type="Proteomes" id="UP001152484">
    <property type="component" value="Unassembled WGS sequence"/>
</dbReference>
<gene>
    <name evidence="3" type="ORF">CEURO_LOCUS21075</name>
</gene>
<evidence type="ECO:0000313" key="3">
    <source>
        <dbReference type="EMBL" id="CAH9116252.1"/>
    </source>
</evidence>
<dbReference type="Gene3D" id="1.10.287.110">
    <property type="entry name" value="DnaJ domain"/>
    <property type="match status" value="1"/>
</dbReference>
<comment type="caution">
    <text evidence="3">The sequence shown here is derived from an EMBL/GenBank/DDBJ whole genome shotgun (WGS) entry which is preliminary data.</text>
</comment>
<dbReference type="PANTHER" id="PTHR44137">
    <property type="entry name" value="BNAC03G44070D PROTEIN"/>
    <property type="match status" value="1"/>
</dbReference>
<accession>A0A9P0ZXH9</accession>
<dbReference type="InterPro" id="IPR056988">
    <property type="entry name" value="Zn_ribbon_pln"/>
</dbReference>
<dbReference type="AlphaFoldDB" id="A0A9P0ZXH9"/>
<dbReference type="OrthoDB" id="10567579at2759"/>
<evidence type="ECO:0000256" key="1">
    <source>
        <dbReference type="SAM" id="MobiDB-lite"/>
    </source>
</evidence>
<dbReference type="EMBL" id="CAMAPE010000070">
    <property type="protein sequence ID" value="CAH9116252.1"/>
    <property type="molecule type" value="Genomic_DNA"/>
</dbReference>
<organism evidence="3 4">
    <name type="scientific">Cuscuta europaea</name>
    <name type="common">European dodder</name>
    <dbReference type="NCBI Taxonomy" id="41803"/>
    <lineage>
        <taxon>Eukaryota</taxon>
        <taxon>Viridiplantae</taxon>
        <taxon>Streptophyta</taxon>
        <taxon>Embryophyta</taxon>
        <taxon>Tracheophyta</taxon>
        <taxon>Spermatophyta</taxon>
        <taxon>Magnoliopsida</taxon>
        <taxon>eudicotyledons</taxon>
        <taxon>Gunneridae</taxon>
        <taxon>Pentapetalae</taxon>
        <taxon>asterids</taxon>
        <taxon>lamiids</taxon>
        <taxon>Solanales</taxon>
        <taxon>Convolvulaceae</taxon>
        <taxon>Cuscuteae</taxon>
        <taxon>Cuscuta</taxon>
        <taxon>Cuscuta subgen. Cuscuta</taxon>
    </lineage>
</organism>
<dbReference type="Pfam" id="PF00226">
    <property type="entry name" value="DnaJ"/>
    <property type="match status" value="1"/>
</dbReference>
<evidence type="ECO:0000259" key="2">
    <source>
        <dbReference type="PROSITE" id="PS50076"/>
    </source>
</evidence>
<feature type="region of interest" description="Disordered" evidence="1">
    <location>
        <begin position="293"/>
        <end position="317"/>
    </location>
</feature>
<feature type="compositionally biased region" description="Polar residues" evidence="1">
    <location>
        <begin position="293"/>
        <end position="302"/>
    </location>
</feature>
<dbReference type="InterPro" id="IPR001623">
    <property type="entry name" value="DnaJ_domain"/>
</dbReference>
<dbReference type="PROSITE" id="PS50076">
    <property type="entry name" value="DNAJ_2"/>
    <property type="match status" value="1"/>
</dbReference>
<dbReference type="PANTHER" id="PTHR44137:SF61">
    <property type="entry name" value="J DOMAIN-CONTAINING PROTEIN"/>
    <property type="match status" value="1"/>
</dbReference>
<proteinExistence type="predicted"/>
<dbReference type="SUPFAM" id="SSF46565">
    <property type="entry name" value="Chaperone J-domain"/>
    <property type="match status" value="1"/>
</dbReference>
<keyword evidence="4" id="KW-1185">Reference proteome</keyword>
<dbReference type="InterPro" id="IPR036869">
    <property type="entry name" value="J_dom_sf"/>
</dbReference>
<feature type="domain" description="J" evidence="2">
    <location>
        <begin position="66"/>
        <end position="126"/>
    </location>
</feature>
<name>A0A9P0ZXH9_CUSEU</name>
<protein>
    <recommendedName>
        <fullName evidence="2">J domain-containing protein</fullName>
    </recommendedName>
</protein>
<reference evidence="3" key="1">
    <citation type="submission" date="2022-07" db="EMBL/GenBank/DDBJ databases">
        <authorList>
            <person name="Macas J."/>
            <person name="Novak P."/>
            <person name="Neumann P."/>
        </authorList>
    </citation>
    <scope>NUCLEOTIDE SEQUENCE</scope>
</reference>
<evidence type="ECO:0000313" key="4">
    <source>
        <dbReference type="Proteomes" id="UP001152484"/>
    </source>
</evidence>
<dbReference type="Pfam" id="PF23551">
    <property type="entry name" value="Zn_ribbon_20"/>
    <property type="match status" value="1"/>
</dbReference>